<dbReference type="Proteomes" id="UP001174208">
    <property type="component" value="Unassembled WGS sequence"/>
</dbReference>
<proteinExistence type="predicted"/>
<dbReference type="Gene3D" id="3.40.50.1110">
    <property type="entry name" value="SGNH hydrolase"/>
    <property type="match status" value="1"/>
</dbReference>
<dbReference type="PANTHER" id="PTHR30383:SF32">
    <property type="entry name" value="SGNH-HYDROLASE"/>
    <property type="match status" value="1"/>
</dbReference>
<protein>
    <submittedName>
        <fullName evidence="2">GDSL-type esterase/lipase family protein</fullName>
    </submittedName>
</protein>
<keyword evidence="3" id="KW-1185">Reference proteome</keyword>
<dbReference type="InterPro" id="IPR051532">
    <property type="entry name" value="Ester_Hydrolysis_Enzymes"/>
</dbReference>
<evidence type="ECO:0000259" key="1">
    <source>
        <dbReference type="Pfam" id="PF13472"/>
    </source>
</evidence>
<dbReference type="SUPFAM" id="SSF52266">
    <property type="entry name" value="SGNH hydrolase"/>
    <property type="match status" value="1"/>
</dbReference>
<name>A0ABT8KJ54_9MICO</name>
<dbReference type="RefSeq" id="WP_301210027.1">
    <property type="nucleotide sequence ID" value="NZ_JAROCF010000001.1"/>
</dbReference>
<dbReference type="PANTHER" id="PTHR30383">
    <property type="entry name" value="THIOESTERASE 1/PROTEASE 1/LYSOPHOSPHOLIPASE L1"/>
    <property type="match status" value="1"/>
</dbReference>
<feature type="domain" description="SGNH hydrolase-type esterase" evidence="1">
    <location>
        <begin position="49"/>
        <end position="198"/>
    </location>
</feature>
<sequence length="223" mass="24422">MKTSRSQITISVLGYLARHLGGPLVEKGIRMRRDQLDHLPPAPGSIVMLGDSITDQGEWQELLPDLAVVNRGVGGETSAQVRDRLARSIHGPTAVSLLVGTNDLTAGTPHWQIAANVAAILDEIERRAPGTPVLLNGIMPRSAKFAREIHEVNALYKQVAGQRPTVEVIDTWPALRDGENIRSDLSFDNLHLNGKGYEQWLTVLRPALDRAIQQRSHPTSTDS</sequence>
<gene>
    <name evidence="2" type="ORF">P5G50_18015</name>
</gene>
<dbReference type="InterPro" id="IPR013830">
    <property type="entry name" value="SGNH_hydro"/>
</dbReference>
<organism evidence="2 3">
    <name type="scientific">Leifsonia williamsii</name>
    <dbReference type="NCBI Taxonomy" id="3035919"/>
    <lineage>
        <taxon>Bacteria</taxon>
        <taxon>Bacillati</taxon>
        <taxon>Actinomycetota</taxon>
        <taxon>Actinomycetes</taxon>
        <taxon>Micrococcales</taxon>
        <taxon>Microbacteriaceae</taxon>
        <taxon>Leifsonia</taxon>
    </lineage>
</organism>
<dbReference type="Pfam" id="PF13472">
    <property type="entry name" value="Lipase_GDSL_2"/>
    <property type="match status" value="1"/>
</dbReference>
<accession>A0ABT8KJ54</accession>
<evidence type="ECO:0000313" key="2">
    <source>
        <dbReference type="EMBL" id="MDN4616349.1"/>
    </source>
</evidence>
<comment type="caution">
    <text evidence="2">The sequence shown here is derived from an EMBL/GenBank/DDBJ whole genome shotgun (WGS) entry which is preliminary data.</text>
</comment>
<dbReference type="EMBL" id="JAROCF010000001">
    <property type="protein sequence ID" value="MDN4616349.1"/>
    <property type="molecule type" value="Genomic_DNA"/>
</dbReference>
<reference evidence="2" key="1">
    <citation type="submission" date="2023-06" db="EMBL/GenBank/DDBJ databases">
        <title>MT1 and MT2 Draft Genomes of Novel Species.</title>
        <authorList>
            <person name="Venkateswaran K."/>
        </authorList>
    </citation>
    <scope>NUCLEOTIDE SEQUENCE</scope>
    <source>
        <strain evidence="2">F6_8S_P_1B</strain>
    </source>
</reference>
<evidence type="ECO:0000313" key="3">
    <source>
        <dbReference type="Proteomes" id="UP001174208"/>
    </source>
</evidence>
<dbReference type="InterPro" id="IPR036514">
    <property type="entry name" value="SGNH_hydro_sf"/>
</dbReference>